<feature type="compositionally biased region" description="Basic and acidic residues" evidence="1">
    <location>
        <begin position="183"/>
        <end position="201"/>
    </location>
</feature>
<dbReference type="Proteomes" id="UP000053558">
    <property type="component" value="Unassembled WGS sequence"/>
</dbReference>
<reference evidence="4" key="1">
    <citation type="journal article" date="2012" name="Science">
        <title>The Paleozoic origin of enzymatic lignin decomposition reconstructed from 31 fungal genomes.</title>
        <authorList>
            <person name="Floudas D."/>
            <person name="Binder M."/>
            <person name="Riley R."/>
            <person name="Barry K."/>
            <person name="Blanchette R.A."/>
            <person name="Henrissat B."/>
            <person name="Martinez A.T."/>
            <person name="Otillar R."/>
            <person name="Spatafora J.W."/>
            <person name="Yadav J.S."/>
            <person name="Aerts A."/>
            <person name="Benoit I."/>
            <person name="Boyd A."/>
            <person name="Carlson A."/>
            <person name="Copeland A."/>
            <person name="Coutinho P.M."/>
            <person name="de Vries R.P."/>
            <person name="Ferreira P."/>
            <person name="Findley K."/>
            <person name="Foster B."/>
            <person name="Gaskell J."/>
            <person name="Glotzer D."/>
            <person name="Gorecki P."/>
            <person name="Heitman J."/>
            <person name="Hesse C."/>
            <person name="Hori C."/>
            <person name="Igarashi K."/>
            <person name="Jurgens J.A."/>
            <person name="Kallen N."/>
            <person name="Kersten P."/>
            <person name="Kohler A."/>
            <person name="Kuees U."/>
            <person name="Kumar T.K.A."/>
            <person name="Kuo A."/>
            <person name="LaButti K."/>
            <person name="Larrondo L.F."/>
            <person name="Lindquist E."/>
            <person name="Ling A."/>
            <person name="Lombard V."/>
            <person name="Lucas S."/>
            <person name="Lundell T."/>
            <person name="Martin R."/>
            <person name="McLaughlin D.J."/>
            <person name="Morgenstern I."/>
            <person name="Morin E."/>
            <person name="Murat C."/>
            <person name="Nagy L.G."/>
            <person name="Nolan M."/>
            <person name="Ohm R.A."/>
            <person name="Patyshakuliyeva A."/>
            <person name="Rokas A."/>
            <person name="Ruiz-Duenas F.J."/>
            <person name="Sabat G."/>
            <person name="Salamov A."/>
            <person name="Samejima M."/>
            <person name="Schmutz J."/>
            <person name="Slot J.C."/>
            <person name="St John F."/>
            <person name="Stenlid J."/>
            <person name="Sun H."/>
            <person name="Sun S."/>
            <person name="Syed K."/>
            <person name="Tsang A."/>
            <person name="Wiebenga A."/>
            <person name="Young D."/>
            <person name="Pisabarro A."/>
            <person name="Eastwood D.C."/>
            <person name="Martin F."/>
            <person name="Cullen D."/>
            <person name="Grigoriev I.V."/>
            <person name="Hibbett D.S."/>
        </authorList>
    </citation>
    <scope>NUCLEOTIDE SEQUENCE [LARGE SCALE GENOMIC DNA]</scope>
    <source>
        <strain evidence="4">RWD-64-598 SS2</strain>
    </source>
</reference>
<feature type="region of interest" description="Disordered" evidence="1">
    <location>
        <begin position="130"/>
        <end position="219"/>
    </location>
</feature>
<keyword evidence="2" id="KW-0472">Membrane</keyword>
<feature type="region of interest" description="Disordered" evidence="1">
    <location>
        <begin position="326"/>
        <end position="363"/>
    </location>
</feature>
<organism evidence="3 4">
    <name type="scientific">Coniophora puteana (strain RWD-64-598)</name>
    <name type="common">Brown rot fungus</name>
    <dbReference type="NCBI Taxonomy" id="741705"/>
    <lineage>
        <taxon>Eukaryota</taxon>
        <taxon>Fungi</taxon>
        <taxon>Dikarya</taxon>
        <taxon>Basidiomycota</taxon>
        <taxon>Agaricomycotina</taxon>
        <taxon>Agaricomycetes</taxon>
        <taxon>Agaricomycetidae</taxon>
        <taxon>Boletales</taxon>
        <taxon>Coniophorineae</taxon>
        <taxon>Coniophoraceae</taxon>
        <taxon>Coniophora</taxon>
    </lineage>
</organism>
<evidence type="ECO:0000313" key="4">
    <source>
        <dbReference type="Proteomes" id="UP000053558"/>
    </source>
</evidence>
<dbReference type="AlphaFoldDB" id="A0A5M3N264"/>
<keyword evidence="4" id="KW-1185">Reference proteome</keyword>
<dbReference type="RefSeq" id="XP_007764187.1">
    <property type="nucleotide sequence ID" value="XM_007765997.1"/>
</dbReference>
<dbReference type="KEGG" id="cput:CONPUDRAFT_70270"/>
<feature type="transmembrane region" description="Helical" evidence="2">
    <location>
        <begin position="105"/>
        <end position="125"/>
    </location>
</feature>
<dbReference type="GeneID" id="19208794"/>
<dbReference type="CDD" id="cd12087">
    <property type="entry name" value="TM_EGFR-like"/>
    <property type="match status" value="1"/>
</dbReference>
<evidence type="ECO:0000256" key="1">
    <source>
        <dbReference type="SAM" id="MobiDB-lite"/>
    </source>
</evidence>
<sequence>MEDVFSRLCVIRIVRVGPSIKLSLAHQQLLAMDGPTVPVSSYQSQLPESSIAWSIWTSRMPGPEDTSSSLSISPATSYSTVSVPAPISSSNPIQVTSHKESVGPIAGGVGGAICIFLIALAFYLLRRRTRKSRDAPERPKKGHSVPPWRLYRTSEGQAHTLGEEGHSPSMRQVPELQGSEFTGESRDASPYRDELAHETRPRPHSPTPPLSSANAPEDTDPFGSIACMTLRSSDVSIIETSVGLYPSISWRPSANQHQEHHLEPRPLLPSPSLPLLNRPLSSGQLEFIHGLHHSGMPTETIAQVMGRLLAGRQVQSGIGAPEWRMEERPQSDQLEVGSVAAPSTAGSGGVWSVAPPSYRTHEP</sequence>
<evidence type="ECO:0000256" key="2">
    <source>
        <dbReference type="SAM" id="Phobius"/>
    </source>
</evidence>
<evidence type="ECO:0000313" key="3">
    <source>
        <dbReference type="EMBL" id="EIW85473.1"/>
    </source>
</evidence>
<name>A0A5M3N264_CONPW</name>
<keyword evidence="2" id="KW-1133">Transmembrane helix</keyword>
<protein>
    <submittedName>
        <fullName evidence="3">Uncharacterized protein</fullName>
    </submittedName>
</protein>
<gene>
    <name evidence="3" type="ORF">CONPUDRAFT_70270</name>
</gene>
<accession>A0A5M3N264</accession>
<comment type="caution">
    <text evidence="3">The sequence shown here is derived from an EMBL/GenBank/DDBJ whole genome shotgun (WGS) entry which is preliminary data.</text>
</comment>
<proteinExistence type="predicted"/>
<dbReference type="EMBL" id="JH711574">
    <property type="protein sequence ID" value="EIW85473.1"/>
    <property type="molecule type" value="Genomic_DNA"/>
</dbReference>
<keyword evidence="2" id="KW-0812">Transmembrane</keyword>